<comment type="catalytic activity">
    <reaction evidence="6 7">
        <text>NAD(+) + (deoxyribonucleotide)n-3'-hydroxyl + 5'-phospho-(deoxyribonucleotide)m = (deoxyribonucleotide)n+m + AMP + beta-nicotinamide D-nucleotide.</text>
        <dbReference type="EC" id="6.5.1.2"/>
    </reaction>
</comment>
<dbReference type="Gene3D" id="3.30.470.30">
    <property type="entry name" value="DNA ligase/mRNA capping enzyme"/>
    <property type="match status" value="1"/>
</dbReference>
<evidence type="ECO:0000256" key="6">
    <source>
        <dbReference type="ARBA" id="ARBA00034005"/>
    </source>
</evidence>
<name>A0ABU5GRX0_9GAMM</name>
<dbReference type="PANTHER" id="PTHR47810">
    <property type="entry name" value="DNA LIGASE"/>
    <property type="match status" value="1"/>
</dbReference>
<comment type="similarity">
    <text evidence="7">Belongs to the NAD-dependent DNA ligase family. LigB subfamily.</text>
</comment>
<dbReference type="InterPro" id="IPR010994">
    <property type="entry name" value="RuvA_2-like"/>
</dbReference>
<keyword evidence="11" id="KW-1185">Reference proteome</keyword>
<dbReference type="Gene3D" id="1.10.150.20">
    <property type="entry name" value="5' to 3' exonuclease, C-terminal subdomain"/>
    <property type="match status" value="1"/>
</dbReference>
<gene>
    <name evidence="7 10" type="primary">ligB</name>
    <name evidence="10" type="ORF">TOI97_02140</name>
</gene>
<comment type="caution">
    <text evidence="10">The sequence shown here is derived from an EMBL/GenBank/DDBJ whole genome shotgun (WGS) entry which is preliminary data.</text>
</comment>
<comment type="function">
    <text evidence="7">Catalyzes the formation of phosphodiester linkages between 5'-phosphoryl and 3'-hydroxyl groups in double-stranded DNA using NAD as a coenzyme and as the energy source for the reaction.</text>
</comment>
<keyword evidence="1 7" id="KW-0436">Ligase</keyword>
<dbReference type="HAMAP" id="MF_01587">
    <property type="entry name" value="DNA_ligase_B"/>
    <property type="match status" value="1"/>
</dbReference>
<feature type="chain" id="PRO_5045686573" description="DNA ligase B" evidence="8">
    <location>
        <begin position="22"/>
        <end position="563"/>
    </location>
</feature>
<evidence type="ECO:0000313" key="11">
    <source>
        <dbReference type="Proteomes" id="UP001294570"/>
    </source>
</evidence>
<dbReference type="Gene3D" id="2.40.50.140">
    <property type="entry name" value="Nucleic acid-binding proteins"/>
    <property type="match status" value="1"/>
</dbReference>
<evidence type="ECO:0000256" key="1">
    <source>
        <dbReference type="ARBA" id="ARBA00022598"/>
    </source>
</evidence>
<evidence type="ECO:0000256" key="2">
    <source>
        <dbReference type="ARBA" id="ARBA00022705"/>
    </source>
</evidence>
<keyword evidence="4 7" id="KW-0520">NAD</keyword>
<organism evidence="10 11">
    <name type="scientific">Denitrificimonas halotolerans</name>
    <dbReference type="NCBI Taxonomy" id="3098930"/>
    <lineage>
        <taxon>Bacteria</taxon>
        <taxon>Pseudomonadati</taxon>
        <taxon>Pseudomonadota</taxon>
        <taxon>Gammaproteobacteria</taxon>
        <taxon>Pseudomonadales</taxon>
        <taxon>Pseudomonadaceae</taxon>
        <taxon>Denitrificimonas</taxon>
    </lineage>
</organism>
<protein>
    <recommendedName>
        <fullName evidence="7">DNA ligase B</fullName>
        <ecNumber evidence="7">6.5.1.2</ecNumber>
    </recommendedName>
    <alternativeName>
        <fullName evidence="7">Polydeoxyribonucleotide synthase [NAD(+)] B</fullName>
    </alternativeName>
</protein>
<reference evidence="10 11" key="1">
    <citation type="submission" date="2023-12" db="EMBL/GenBank/DDBJ databases">
        <title>Denitrificimonas halotolerans sp. nov.,a novel species isolated from landfill leachate.</title>
        <authorList>
            <person name="Wang S."/>
        </authorList>
    </citation>
    <scope>NUCLEOTIDE SEQUENCE [LARGE SCALE GENOMIC DNA]</scope>
    <source>
        <strain evidence="10 11">JX-1</strain>
    </source>
</reference>
<dbReference type="NCBIfam" id="NF005987">
    <property type="entry name" value="PRK08097.1"/>
    <property type="match status" value="1"/>
</dbReference>
<proteinExistence type="inferred from homology"/>
<dbReference type="InterPro" id="IPR001679">
    <property type="entry name" value="DNA_ligase"/>
</dbReference>
<keyword evidence="8" id="KW-0732">Signal</keyword>
<dbReference type="PANTHER" id="PTHR47810:SF1">
    <property type="entry name" value="DNA LIGASE B"/>
    <property type="match status" value="1"/>
</dbReference>
<dbReference type="EMBL" id="JAXIVU010000002">
    <property type="protein sequence ID" value="MDY7218383.1"/>
    <property type="molecule type" value="Genomic_DNA"/>
</dbReference>
<dbReference type="Pfam" id="PF03120">
    <property type="entry name" value="OB_DNA_ligase"/>
    <property type="match status" value="1"/>
</dbReference>
<dbReference type="InterPro" id="IPR013840">
    <property type="entry name" value="DNAligase_N"/>
</dbReference>
<dbReference type="SUPFAM" id="SSF50249">
    <property type="entry name" value="Nucleic acid-binding proteins"/>
    <property type="match status" value="1"/>
</dbReference>
<dbReference type="RefSeq" id="WP_321552486.1">
    <property type="nucleotide sequence ID" value="NZ_JAXIVU010000002.1"/>
</dbReference>
<dbReference type="EC" id="6.5.1.2" evidence="7"/>
<dbReference type="Gene3D" id="1.10.287.610">
    <property type="entry name" value="Helix hairpin bin"/>
    <property type="match status" value="1"/>
</dbReference>
<dbReference type="SMART" id="SM00532">
    <property type="entry name" value="LIGANc"/>
    <property type="match status" value="1"/>
</dbReference>
<dbReference type="InterPro" id="IPR013839">
    <property type="entry name" value="DNAligase_adenylation"/>
</dbReference>
<dbReference type="SUPFAM" id="SSF56091">
    <property type="entry name" value="DNA ligase/mRNA capping enzyme, catalytic domain"/>
    <property type="match status" value="1"/>
</dbReference>
<keyword evidence="5 7" id="KW-0234">DNA repair</keyword>
<keyword evidence="2 7" id="KW-0235">DNA replication</keyword>
<evidence type="ECO:0000256" key="3">
    <source>
        <dbReference type="ARBA" id="ARBA00022763"/>
    </source>
</evidence>
<dbReference type="PIRSF" id="PIRSF001604">
    <property type="entry name" value="LigA"/>
    <property type="match status" value="1"/>
</dbReference>
<dbReference type="GO" id="GO:0003911">
    <property type="term" value="F:DNA ligase (NAD+) activity"/>
    <property type="evidence" value="ECO:0007669"/>
    <property type="project" value="UniProtKB-EC"/>
</dbReference>
<dbReference type="SUPFAM" id="SSF47781">
    <property type="entry name" value="RuvA domain 2-like"/>
    <property type="match status" value="1"/>
</dbReference>
<dbReference type="Proteomes" id="UP001294570">
    <property type="component" value="Unassembled WGS sequence"/>
</dbReference>
<dbReference type="InterPro" id="IPR050326">
    <property type="entry name" value="NAD_dep_DNA_ligaseB"/>
</dbReference>
<sequence>MLIYILIVLCLASGFATPVLAAIDCPVWNSQQAQQEINTLQQQLAQWDSSYHNDGIPLIPDEVYDQARQQLRVWQHCFSTEKTEEPANVALQSARGEWMHPFSQMGLRKLNEKELQHWMQQRTNLWVQPKVDGVAVTLIYQNGQLSQMLSRGDGLKGHSWLQHAQVISAIPKQLPAQQNRITLQGELFLKQPNTVQAQQHNNSARTQVAGLLNRQTLSTVEGHKIGIFIWEWPDGPDSMLDRLQQLQDFGFIHSINYSQPVQNLPQVKHWRNHWYSSALPFASDGVVIKQSQRHIPHPRSSYPPLWAVAYKYPIQQALSTVTDITFNIGRSGRITPIAHLTATPLHGKTIRKVSLGSLKRLEKLNLQLGDHVAIALSGHSIPQLKKVIWRSPQRQQVNLPNAKQYHALSCWQDTPECRQQFLARLTWLGHKKALNMSGIGRQTWQTLLDAGKIPHLTAWLELDHEDLVTLPLFAHKRSQHLLNVFTQAKQQPFSSWLTALSAPSFIRPKPEDTWQQLTALDENDWQIQRHLSTNNAQRAVAFFQHPAVQTIALNLRKQGITGF</sequence>
<dbReference type="InterPro" id="IPR020923">
    <property type="entry name" value="DNA_ligase_B"/>
</dbReference>
<accession>A0ABU5GRX0</accession>
<evidence type="ECO:0000313" key="10">
    <source>
        <dbReference type="EMBL" id="MDY7218383.1"/>
    </source>
</evidence>
<evidence type="ECO:0000256" key="8">
    <source>
        <dbReference type="SAM" id="SignalP"/>
    </source>
</evidence>
<keyword evidence="3 7" id="KW-0227">DNA damage</keyword>
<dbReference type="InterPro" id="IPR004150">
    <property type="entry name" value="NAD_DNA_ligase_OB"/>
</dbReference>
<dbReference type="InterPro" id="IPR012340">
    <property type="entry name" value="NA-bd_OB-fold"/>
</dbReference>
<feature type="signal peptide" evidence="8">
    <location>
        <begin position="1"/>
        <end position="21"/>
    </location>
</feature>
<evidence type="ECO:0000256" key="7">
    <source>
        <dbReference type="HAMAP-Rule" id="MF_01587"/>
    </source>
</evidence>
<feature type="active site" description="N6-AMP-lysine intermediate" evidence="7">
    <location>
        <position position="130"/>
    </location>
</feature>
<evidence type="ECO:0000259" key="9">
    <source>
        <dbReference type="SMART" id="SM00532"/>
    </source>
</evidence>
<dbReference type="Pfam" id="PF01653">
    <property type="entry name" value="DNA_ligase_aden"/>
    <property type="match status" value="1"/>
</dbReference>
<evidence type="ECO:0000256" key="5">
    <source>
        <dbReference type="ARBA" id="ARBA00023204"/>
    </source>
</evidence>
<evidence type="ECO:0000256" key="4">
    <source>
        <dbReference type="ARBA" id="ARBA00023027"/>
    </source>
</evidence>
<feature type="domain" description="NAD-dependent DNA ligase N-terminal" evidence="9">
    <location>
        <begin position="32"/>
        <end position="433"/>
    </location>
</feature>